<sequence>MGKSRLAIISVAFLAVASGIFWYQARNPQQTSFSGSPRVSNQEPSSAVVVVGGNAVNVESQEGGDTIAVDLVVLAEPGFVVIHNSTKDGKPGEVVGHSELLSKGENKAVVLDIDPQATKGDIYFAMLHADINKDEDFGGTEEDFPLKDNTGNIIMMKFAINSDATPAVEEE</sequence>
<accession>A0A1G1V4T3</accession>
<evidence type="ECO:0000313" key="2">
    <source>
        <dbReference type="EMBL" id="OGY10410.1"/>
    </source>
</evidence>
<evidence type="ECO:0000259" key="1">
    <source>
        <dbReference type="Pfam" id="PF23951"/>
    </source>
</evidence>
<dbReference type="EMBL" id="MHCA01000056">
    <property type="protein sequence ID" value="OGY10410.1"/>
    <property type="molecule type" value="Genomic_DNA"/>
</dbReference>
<dbReference type="Proteomes" id="UP000178272">
    <property type="component" value="Unassembled WGS sequence"/>
</dbReference>
<gene>
    <name evidence="2" type="ORF">A3F61_04620</name>
</gene>
<dbReference type="Pfam" id="PF23951">
    <property type="entry name" value="DUF7282"/>
    <property type="match status" value="1"/>
</dbReference>
<dbReference type="AlphaFoldDB" id="A0A1G1V4T3"/>
<protein>
    <recommendedName>
        <fullName evidence="1">DUF7282 domain-containing protein</fullName>
    </recommendedName>
</protein>
<proteinExistence type="predicted"/>
<name>A0A1G1V4T3_9BACT</name>
<reference evidence="2 3" key="1">
    <citation type="journal article" date="2016" name="Nat. Commun.">
        <title>Thousands of microbial genomes shed light on interconnected biogeochemical processes in an aquifer system.</title>
        <authorList>
            <person name="Anantharaman K."/>
            <person name="Brown C.T."/>
            <person name="Hug L.A."/>
            <person name="Sharon I."/>
            <person name="Castelle C.J."/>
            <person name="Probst A.J."/>
            <person name="Thomas B.C."/>
            <person name="Singh A."/>
            <person name="Wilkins M.J."/>
            <person name="Karaoz U."/>
            <person name="Brodie E.L."/>
            <person name="Williams K.H."/>
            <person name="Hubbard S.S."/>
            <person name="Banfield J.F."/>
        </authorList>
    </citation>
    <scope>NUCLEOTIDE SEQUENCE [LARGE SCALE GENOMIC DNA]</scope>
</reference>
<dbReference type="STRING" id="1797517.A3F61_04620"/>
<dbReference type="InterPro" id="IPR055706">
    <property type="entry name" value="Slg1/2_DUF7282"/>
</dbReference>
<evidence type="ECO:0000313" key="3">
    <source>
        <dbReference type="Proteomes" id="UP000178272"/>
    </source>
</evidence>
<comment type="caution">
    <text evidence="2">The sequence shown here is derived from an EMBL/GenBank/DDBJ whole genome shotgun (WGS) entry which is preliminary data.</text>
</comment>
<feature type="domain" description="DUF7282" evidence="1">
    <location>
        <begin position="55"/>
        <end position="156"/>
    </location>
</feature>
<organism evidence="2 3">
    <name type="scientific">Candidatus Blackburnbacteria bacterium RIFCSPHIGHO2_12_FULL_41_13b</name>
    <dbReference type="NCBI Taxonomy" id="1797517"/>
    <lineage>
        <taxon>Bacteria</taxon>
        <taxon>Candidatus Blackburniibacteriota</taxon>
    </lineage>
</organism>